<dbReference type="HOGENOM" id="CLU_2574014_0_0_1"/>
<reference evidence="3" key="5">
    <citation type="submission" date="2018-04" db="UniProtKB">
        <authorList>
            <consortium name="EnsemblFungi"/>
        </authorList>
    </citation>
    <scope>IDENTIFICATION</scope>
    <source>
        <strain evidence="3">R3-111a-1</strain>
    </source>
</reference>
<evidence type="ECO:0000313" key="2">
    <source>
        <dbReference type="EMBL" id="EJT77803.1"/>
    </source>
</evidence>
<keyword evidence="4" id="KW-1185">Reference proteome</keyword>
<name>J3NNQ1_GAET3</name>
<dbReference type="AlphaFoldDB" id="J3NNQ1"/>
<reference evidence="2" key="3">
    <citation type="submission" date="2010-09" db="EMBL/GenBank/DDBJ databases">
        <title>Annotation of Gaeumannomyces graminis var. tritici R3-111a-1.</title>
        <authorList>
            <consortium name="The Broad Institute Genome Sequencing Platform"/>
            <person name="Ma L.-J."/>
            <person name="Dead R."/>
            <person name="Young S.K."/>
            <person name="Zeng Q."/>
            <person name="Gargeya S."/>
            <person name="Fitzgerald M."/>
            <person name="Haas B."/>
            <person name="Abouelleil A."/>
            <person name="Alvarado L."/>
            <person name="Arachchi H.M."/>
            <person name="Berlin A."/>
            <person name="Brown A."/>
            <person name="Chapman S.B."/>
            <person name="Chen Z."/>
            <person name="Dunbar C."/>
            <person name="Freedman E."/>
            <person name="Gearin G."/>
            <person name="Gellesch M."/>
            <person name="Goldberg J."/>
            <person name="Griggs A."/>
            <person name="Gujja S."/>
            <person name="Heiman D."/>
            <person name="Howarth C."/>
            <person name="Larson L."/>
            <person name="Lui A."/>
            <person name="MacDonald P.J.P."/>
            <person name="Mehta T."/>
            <person name="Montmayeur A."/>
            <person name="Murphy C."/>
            <person name="Neiman D."/>
            <person name="Pearson M."/>
            <person name="Priest M."/>
            <person name="Roberts A."/>
            <person name="Saif S."/>
            <person name="Shea T."/>
            <person name="Shenoy N."/>
            <person name="Sisk P."/>
            <person name="Stolte C."/>
            <person name="Sykes S."/>
            <person name="Yandava C."/>
            <person name="Wortman J."/>
            <person name="Nusbaum C."/>
            <person name="Birren B."/>
        </authorList>
    </citation>
    <scope>NUCLEOTIDE SEQUENCE</scope>
    <source>
        <strain evidence="2">R3-111a-1</strain>
    </source>
</reference>
<reference evidence="3" key="4">
    <citation type="journal article" date="2015" name="G3 (Bethesda)">
        <title>Genome sequences of three phytopathogenic species of the Magnaporthaceae family of fungi.</title>
        <authorList>
            <person name="Okagaki L.H."/>
            <person name="Nunes C.C."/>
            <person name="Sailsbery J."/>
            <person name="Clay B."/>
            <person name="Brown D."/>
            <person name="John T."/>
            <person name="Oh Y."/>
            <person name="Young N."/>
            <person name="Fitzgerald M."/>
            <person name="Haas B.J."/>
            <person name="Zeng Q."/>
            <person name="Young S."/>
            <person name="Adiconis X."/>
            <person name="Fan L."/>
            <person name="Levin J.Z."/>
            <person name="Mitchell T.K."/>
            <person name="Okubara P.A."/>
            <person name="Farman M.L."/>
            <person name="Kohn L.M."/>
            <person name="Birren B."/>
            <person name="Ma L.-J."/>
            <person name="Dean R.A."/>
        </authorList>
    </citation>
    <scope>NUCLEOTIDE SEQUENCE</scope>
    <source>
        <strain evidence="3">R3-111a-1</strain>
    </source>
</reference>
<evidence type="ECO:0000313" key="4">
    <source>
        <dbReference type="Proteomes" id="UP000006039"/>
    </source>
</evidence>
<gene>
    <name evidence="3" type="primary">20343366</name>
    <name evidence="2" type="ORF">GGTG_02908</name>
</gene>
<dbReference type="EnsemblFungi" id="EJT77803">
    <property type="protein sequence ID" value="EJT77803"/>
    <property type="gene ID" value="GGTG_02908"/>
</dbReference>
<accession>J3NNQ1</accession>
<proteinExistence type="predicted"/>
<dbReference type="VEuPathDB" id="FungiDB:GGTG_02908"/>
<dbReference type="RefSeq" id="XP_009218948.1">
    <property type="nucleotide sequence ID" value="XM_009220684.1"/>
</dbReference>
<feature type="region of interest" description="Disordered" evidence="1">
    <location>
        <begin position="1"/>
        <end position="46"/>
    </location>
</feature>
<organism evidence="2">
    <name type="scientific">Gaeumannomyces tritici (strain R3-111a-1)</name>
    <name type="common">Wheat and barley take-all root rot fungus</name>
    <name type="synonym">Gaeumannomyces graminis var. tritici</name>
    <dbReference type="NCBI Taxonomy" id="644352"/>
    <lineage>
        <taxon>Eukaryota</taxon>
        <taxon>Fungi</taxon>
        <taxon>Dikarya</taxon>
        <taxon>Ascomycota</taxon>
        <taxon>Pezizomycotina</taxon>
        <taxon>Sordariomycetes</taxon>
        <taxon>Sordariomycetidae</taxon>
        <taxon>Magnaporthales</taxon>
        <taxon>Magnaporthaceae</taxon>
        <taxon>Gaeumannomyces</taxon>
    </lineage>
</organism>
<reference evidence="2" key="2">
    <citation type="submission" date="2010-07" db="EMBL/GenBank/DDBJ databases">
        <authorList>
            <consortium name="The Broad Institute Genome Sequencing Platform"/>
            <consortium name="Broad Institute Genome Sequencing Center for Infectious Disease"/>
            <person name="Ma L.-J."/>
            <person name="Dead R."/>
            <person name="Young S."/>
            <person name="Zeng Q."/>
            <person name="Koehrsen M."/>
            <person name="Alvarado L."/>
            <person name="Berlin A."/>
            <person name="Chapman S.B."/>
            <person name="Chen Z."/>
            <person name="Freedman E."/>
            <person name="Gellesch M."/>
            <person name="Goldberg J."/>
            <person name="Griggs A."/>
            <person name="Gujja S."/>
            <person name="Heilman E.R."/>
            <person name="Heiman D."/>
            <person name="Hepburn T."/>
            <person name="Howarth C."/>
            <person name="Jen D."/>
            <person name="Larson L."/>
            <person name="Mehta T."/>
            <person name="Neiman D."/>
            <person name="Pearson M."/>
            <person name="Roberts A."/>
            <person name="Saif S."/>
            <person name="Shea T."/>
            <person name="Shenoy N."/>
            <person name="Sisk P."/>
            <person name="Stolte C."/>
            <person name="Sykes S."/>
            <person name="Walk T."/>
            <person name="White J."/>
            <person name="Yandava C."/>
            <person name="Haas B."/>
            <person name="Nusbaum C."/>
            <person name="Birren B."/>
        </authorList>
    </citation>
    <scope>NUCLEOTIDE SEQUENCE</scope>
    <source>
        <strain evidence="2">R3-111a-1</strain>
    </source>
</reference>
<evidence type="ECO:0000256" key="1">
    <source>
        <dbReference type="SAM" id="MobiDB-lite"/>
    </source>
</evidence>
<reference evidence="4" key="1">
    <citation type="submission" date="2010-07" db="EMBL/GenBank/DDBJ databases">
        <title>The genome sequence of Gaeumannomyces graminis var. tritici strain R3-111a-1.</title>
        <authorList>
            <consortium name="The Broad Institute Genome Sequencing Platform"/>
            <person name="Ma L.-J."/>
            <person name="Dead R."/>
            <person name="Young S."/>
            <person name="Zeng Q."/>
            <person name="Koehrsen M."/>
            <person name="Alvarado L."/>
            <person name="Berlin A."/>
            <person name="Chapman S.B."/>
            <person name="Chen Z."/>
            <person name="Freedman E."/>
            <person name="Gellesch M."/>
            <person name="Goldberg J."/>
            <person name="Griggs A."/>
            <person name="Gujja S."/>
            <person name="Heilman E.R."/>
            <person name="Heiman D."/>
            <person name="Hepburn T."/>
            <person name="Howarth C."/>
            <person name="Jen D."/>
            <person name="Larson L."/>
            <person name="Mehta T."/>
            <person name="Neiman D."/>
            <person name="Pearson M."/>
            <person name="Roberts A."/>
            <person name="Saif S."/>
            <person name="Shea T."/>
            <person name="Shenoy N."/>
            <person name="Sisk P."/>
            <person name="Stolte C."/>
            <person name="Sykes S."/>
            <person name="Walk T."/>
            <person name="White J."/>
            <person name="Yandava C."/>
            <person name="Haas B."/>
            <person name="Nusbaum C."/>
            <person name="Birren B."/>
        </authorList>
    </citation>
    <scope>NUCLEOTIDE SEQUENCE [LARGE SCALE GENOMIC DNA]</scope>
    <source>
        <strain evidence="4">R3-111a-1</strain>
    </source>
</reference>
<protein>
    <submittedName>
        <fullName evidence="2 3">Uncharacterized protein</fullName>
    </submittedName>
</protein>
<dbReference type="Proteomes" id="UP000006039">
    <property type="component" value="Unassembled WGS sequence"/>
</dbReference>
<evidence type="ECO:0000313" key="3">
    <source>
        <dbReference type="EnsemblFungi" id="EJT77803"/>
    </source>
</evidence>
<sequence length="81" mass="8571">MVHRPTNKNPYKPNQTEKKATAAAAAHLAMRHTVRPRPPSLPGNVDDAAPSYCPAAAEGVSRSVPLFRSLALPAGWVSLSA</sequence>
<dbReference type="GeneID" id="20343366"/>
<dbReference type="EMBL" id="GL385396">
    <property type="protein sequence ID" value="EJT77803.1"/>
    <property type="molecule type" value="Genomic_DNA"/>
</dbReference>